<name>A0A173QUN8_9FIRM</name>
<accession>A0A173QUN8</accession>
<dbReference type="AlphaFoldDB" id="A0A173QUN8"/>
<dbReference type="EMBL" id="CYXM01000001">
    <property type="protein sequence ID" value="CUM69315.1"/>
    <property type="molecule type" value="Genomic_DNA"/>
</dbReference>
<dbReference type="Proteomes" id="UP000095673">
    <property type="component" value="Unassembled WGS sequence"/>
</dbReference>
<protein>
    <submittedName>
        <fullName evidence="1">Uncharacterized protein</fullName>
    </submittedName>
</protein>
<dbReference type="OrthoDB" id="1767083at2"/>
<organism evidence="1 2">
    <name type="scientific">Agathobacter rectalis</name>
    <dbReference type="NCBI Taxonomy" id="39491"/>
    <lineage>
        <taxon>Bacteria</taxon>
        <taxon>Bacillati</taxon>
        <taxon>Bacillota</taxon>
        <taxon>Clostridia</taxon>
        <taxon>Lachnospirales</taxon>
        <taxon>Lachnospiraceae</taxon>
        <taxon>Agathobacter</taxon>
    </lineage>
</organism>
<sequence length="198" mass="22212">MIPICLILFILFIAVITFAIKRADSAQAKVTEAFWEKERKANSTLRGDTTDLCYITIPEKFFPLNNDKINDLRDKTLVNLTGMTNTDLKLKYGILNFKKLSEYDDNFTKFVSMLPGYYNRLKEAGYESLGNELLELAVEQGADSKNVYNLLANAFISMSKADRLAELIEKAKQLNSLSRDGIVSMLESLQADTASAGN</sequence>
<evidence type="ECO:0000313" key="1">
    <source>
        <dbReference type="EMBL" id="CUM69315.1"/>
    </source>
</evidence>
<evidence type="ECO:0000313" key="2">
    <source>
        <dbReference type="Proteomes" id="UP000095673"/>
    </source>
</evidence>
<dbReference type="RefSeq" id="WP_055236642.1">
    <property type="nucleotide sequence ID" value="NZ_CYXM01000001.1"/>
</dbReference>
<reference evidence="1 2" key="1">
    <citation type="submission" date="2015-09" db="EMBL/GenBank/DDBJ databases">
        <authorList>
            <consortium name="Pathogen Informatics"/>
        </authorList>
    </citation>
    <scope>NUCLEOTIDE SEQUENCE [LARGE SCALE GENOMIC DNA]</scope>
    <source>
        <strain evidence="1 2">2789STDY5834968</strain>
    </source>
</reference>
<gene>
    <name evidence="1" type="ORF">ERS852580_00075</name>
</gene>
<proteinExistence type="predicted"/>